<keyword evidence="2" id="KW-1185">Reference proteome</keyword>
<dbReference type="Gene3D" id="1.10.10.1150">
    <property type="entry name" value="Coenzyme PQQ synthesis protein D (PqqD)"/>
    <property type="match status" value="1"/>
</dbReference>
<reference evidence="1" key="1">
    <citation type="submission" date="2019-12" db="EMBL/GenBank/DDBJ databases">
        <title>High-Quality draft genome sequences of three cyanobacteria isolated from the limestone walls of the Old Cathedral of Coimbra.</title>
        <authorList>
            <person name="Tiago I."/>
            <person name="Soares F."/>
            <person name="Portugal A."/>
        </authorList>
    </citation>
    <scope>NUCLEOTIDE SEQUENCE [LARGE SCALE GENOMIC DNA]</scope>
    <source>
        <strain evidence="1">C</strain>
    </source>
</reference>
<dbReference type="RefSeq" id="WP_161826622.1">
    <property type="nucleotide sequence ID" value="NZ_WVIC01000042.1"/>
</dbReference>
<dbReference type="EMBL" id="WVIC01000042">
    <property type="protein sequence ID" value="NCJ08145.1"/>
    <property type="molecule type" value="Genomic_DNA"/>
</dbReference>
<evidence type="ECO:0000313" key="1">
    <source>
        <dbReference type="EMBL" id="NCJ08145.1"/>
    </source>
</evidence>
<protein>
    <submittedName>
        <fullName evidence="1">PqqD family peptide modification chaperone</fullName>
    </submittedName>
</protein>
<name>A0A8K1ZZE7_9CYAN</name>
<dbReference type="AlphaFoldDB" id="A0A8K1ZZE7"/>
<accession>A0A8K1ZZE7</accession>
<sequence length="96" mass="10709">MITNSTIVVAKPEQVSSDLVNESVILDLKSGMYYGLNEVGSIIWKFIQSPQSVNSVVNEVINNYDVEINQCNNDVLQLLHNLLDAKLISICDEKNL</sequence>
<comment type="caution">
    <text evidence="1">The sequence shown here is derived from an EMBL/GenBank/DDBJ whole genome shotgun (WGS) entry which is preliminary data.</text>
</comment>
<dbReference type="Proteomes" id="UP000607397">
    <property type="component" value="Unassembled WGS sequence"/>
</dbReference>
<dbReference type="Pfam" id="PF05402">
    <property type="entry name" value="PqqD"/>
    <property type="match status" value="1"/>
</dbReference>
<organism evidence="1 2">
    <name type="scientific">Petrachloros mirabilis ULC683</name>
    <dbReference type="NCBI Taxonomy" id="2781853"/>
    <lineage>
        <taxon>Bacteria</taxon>
        <taxon>Bacillati</taxon>
        <taxon>Cyanobacteriota</taxon>
        <taxon>Cyanophyceae</taxon>
        <taxon>Synechococcales</taxon>
        <taxon>Petrachlorosaceae</taxon>
        <taxon>Petrachloros</taxon>
        <taxon>Petrachloros mirabilis</taxon>
    </lineage>
</organism>
<dbReference type="InterPro" id="IPR008792">
    <property type="entry name" value="PQQD"/>
</dbReference>
<proteinExistence type="predicted"/>
<evidence type="ECO:0000313" key="2">
    <source>
        <dbReference type="Proteomes" id="UP000607397"/>
    </source>
</evidence>
<dbReference type="InterPro" id="IPR041881">
    <property type="entry name" value="PqqD_sf"/>
</dbReference>
<gene>
    <name evidence="1" type="ORF">GS597_16850</name>
</gene>